<reference evidence="2 3" key="1">
    <citation type="submission" date="2011-11" db="EMBL/GenBank/DDBJ databases">
        <title>Whole genome shotgun sequence of Gordonia amarae NBRC 15530.</title>
        <authorList>
            <person name="Takarada H."/>
            <person name="Hosoyama A."/>
            <person name="Tsuchikane K."/>
            <person name="Katsumata H."/>
            <person name="Yamazaki S."/>
            <person name="Fujita N."/>
        </authorList>
    </citation>
    <scope>NUCLEOTIDE SEQUENCE [LARGE SCALE GENOMIC DNA]</scope>
    <source>
        <strain evidence="2 3">NBRC 15530</strain>
    </source>
</reference>
<comment type="caution">
    <text evidence="2">The sequence shown here is derived from an EMBL/GenBank/DDBJ whole genome shotgun (WGS) entry which is preliminary data.</text>
</comment>
<sequence>MATTRFRGRFSTLMVMAGLSLALVVSGGVRVASADAAPAFRPHIDVFLADGVTPVGTTGVHPGDTLVVKGRGFDPRSNTDGFPLPVPPGVPHGTFIAFGAFAPQWKPSQDAPESARATSRLGVRWAMSRDALSRVPSAPFDMRRTIRQQWVPLAADGSFTAELKASTPKDIPANARWGVYTYGAAGATNAAQELSVPVSYSTQPGPNTPKPAPADLAWAYSPRFYATVTERSQGKVYGTDGAGIDDSDRLTYTRAGGELRNGTGTLRFRGTIVAFTRFHLFEIALADPTITVKNGKGVLSMRTSTTNMNGTDALRRVTIADVDLAGIGNGKPVRGAKVTFRPGIRPEALAVLSAGPASPLDLTLN</sequence>
<gene>
    <name evidence="2" type="ORF">GOAMR_20_02700</name>
</gene>
<dbReference type="eggNOG" id="ENOG5030J89">
    <property type="taxonomic scope" value="Bacteria"/>
</dbReference>
<feature type="domain" description="Htaa" evidence="1">
    <location>
        <begin position="220"/>
        <end position="327"/>
    </location>
</feature>
<dbReference type="InterPro" id="IPR007331">
    <property type="entry name" value="Htaa"/>
</dbReference>
<evidence type="ECO:0000259" key="1">
    <source>
        <dbReference type="Pfam" id="PF04213"/>
    </source>
</evidence>
<proteinExistence type="predicted"/>
<name>G7GM94_9ACTN</name>
<organism evidence="2 3">
    <name type="scientific">Gordonia amarae NBRC 15530</name>
    <dbReference type="NCBI Taxonomy" id="1075090"/>
    <lineage>
        <taxon>Bacteria</taxon>
        <taxon>Bacillati</taxon>
        <taxon>Actinomycetota</taxon>
        <taxon>Actinomycetes</taxon>
        <taxon>Mycobacteriales</taxon>
        <taxon>Gordoniaceae</taxon>
        <taxon>Gordonia</taxon>
    </lineage>
</organism>
<keyword evidence="3" id="KW-1185">Reference proteome</keyword>
<dbReference type="STRING" id="1075090.GOAMR_20_02700"/>
<evidence type="ECO:0000313" key="3">
    <source>
        <dbReference type="Proteomes" id="UP000006023"/>
    </source>
</evidence>
<evidence type="ECO:0000313" key="2">
    <source>
        <dbReference type="EMBL" id="GAB04719.1"/>
    </source>
</evidence>
<protein>
    <recommendedName>
        <fullName evidence="1">Htaa domain-containing protein</fullName>
    </recommendedName>
</protein>
<dbReference type="Pfam" id="PF04213">
    <property type="entry name" value="HtaA"/>
    <property type="match status" value="1"/>
</dbReference>
<accession>G7GM94</accession>
<dbReference type="EMBL" id="BAED01000020">
    <property type="protein sequence ID" value="GAB04719.1"/>
    <property type="molecule type" value="Genomic_DNA"/>
</dbReference>
<dbReference type="Proteomes" id="UP000006023">
    <property type="component" value="Unassembled WGS sequence"/>
</dbReference>
<dbReference type="RefSeq" id="WP_005184379.1">
    <property type="nucleotide sequence ID" value="NZ_BAED01000020.1"/>
</dbReference>
<dbReference type="AlphaFoldDB" id="G7GM94"/>